<dbReference type="InterPro" id="IPR051678">
    <property type="entry name" value="AGP_Transferase"/>
</dbReference>
<name>N6U5G1_9HYPH</name>
<evidence type="ECO:0000256" key="3">
    <source>
        <dbReference type="ARBA" id="ARBA00017903"/>
    </source>
</evidence>
<dbReference type="AlphaFoldDB" id="N6U5G1"/>
<keyword evidence="8 10" id="KW-0046">Antibiotic resistance</keyword>
<dbReference type="OrthoDB" id="3806873at2"/>
<keyword evidence="4 10" id="KW-0808">Transferase</keyword>
<feature type="active site" description="Proton acceptor" evidence="11">
    <location>
        <position position="192"/>
    </location>
</feature>
<evidence type="ECO:0000259" key="13">
    <source>
        <dbReference type="Pfam" id="PF01636"/>
    </source>
</evidence>
<dbReference type="GO" id="GO:0005524">
    <property type="term" value="F:ATP binding"/>
    <property type="evidence" value="ECO:0007669"/>
    <property type="project" value="UniProtKB-KW"/>
</dbReference>
<dbReference type="InterPro" id="IPR002575">
    <property type="entry name" value="Aminoglycoside_PTrfase"/>
</dbReference>
<dbReference type="GO" id="GO:0046872">
    <property type="term" value="F:metal ion binding"/>
    <property type="evidence" value="ECO:0007669"/>
    <property type="project" value="UniProtKB-KW"/>
</dbReference>
<dbReference type="NCBIfam" id="NF033068">
    <property type="entry name" value="APH_3p"/>
    <property type="match status" value="1"/>
</dbReference>
<organism evidence="14 15">
    <name type="scientific">Rhizobium freirei PRF 81</name>
    <dbReference type="NCBI Taxonomy" id="363754"/>
    <lineage>
        <taxon>Bacteria</taxon>
        <taxon>Pseudomonadati</taxon>
        <taxon>Pseudomonadota</taxon>
        <taxon>Alphaproteobacteria</taxon>
        <taxon>Hyphomicrobiales</taxon>
        <taxon>Rhizobiaceae</taxon>
        <taxon>Rhizobium/Agrobacterium group</taxon>
        <taxon>Rhizobium</taxon>
    </lineage>
</organism>
<evidence type="ECO:0000256" key="2">
    <source>
        <dbReference type="ARBA" id="ARBA00012193"/>
    </source>
</evidence>
<comment type="catalytic activity">
    <reaction evidence="9">
        <text>kanamycin A + ATP = kanamycin 3'-phosphate + ADP + H(+)</text>
        <dbReference type="Rhea" id="RHEA:24256"/>
        <dbReference type="ChEBI" id="CHEBI:15378"/>
        <dbReference type="ChEBI" id="CHEBI:30616"/>
        <dbReference type="ChEBI" id="CHEBI:57909"/>
        <dbReference type="ChEBI" id="CHEBI:58214"/>
        <dbReference type="ChEBI" id="CHEBI:456216"/>
        <dbReference type="EC" id="2.7.1.95"/>
    </reaction>
</comment>
<evidence type="ECO:0000313" key="14">
    <source>
        <dbReference type="EMBL" id="ENN87859.1"/>
    </source>
</evidence>
<keyword evidence="12" id="KW-0460">Magnesium</keyword>
<dbReference type="Pfam" id="PF01636">
    <property type="entry name" value="APH"/>
    <property type="match status" value="1"/>
</dbReference>
<dbReference type="PANTHER" id="PTHR21310:SF41">
    <property type="entry name" value="3'-PHOSPHOTRANSFERASE, PUTATIVE-RELATED"/>
    <property type="match status" value="1"/>
</dbReference>
<evidence type="ECO:0000256" key="6">
    <source>
        <dbReference type="ARBA" id="ARBA00022777"/>
    </source>
</evidence>
<comment type="similarity">
    <text evidence="1 10">Belongs to the aminoglycoside phosphotransferase family.</text>
</comment>
<feature type="binding site" evidence="12">
    <location>
        <position position="210"/>
    </location>
    <ligand>
        <name>Mg(2+)</name>
        <dbReference type="ChEBI" id="CHEBI:18420"/>
    </ligand>
</feature>
<dbReference type="SUPFAM" id="SSF56112">
    <property type="entry name" value="Protein kinase-like (PK-like)"/>
    <property type="match status" value="1"/>
</dbReference>
<dbReference type="InterPro" id="IPR011009">
    <property type="entry name" value="Kinase-like_dom_sf"/>
</dbReference>
<keyword evidence="12" id="KW-0479">Metal-binding</keyword>
<evidence type="ECO:0000256" key="9">
    <source>
        <dbReference type="ARBA" id="ARBA00048925"/>
    </source>
</evidence>
<evidence type="ECO:0000256" key="12">
    <source>
        <dbReference type="PIRSR" id="PIRSR000706-2"/>
    </source>
</evidence>
<evidence type="ECO:0000256" key="5">
    <source>
        <dbReference type="ARBA" id="ARBA00022741"/>
    </source>
</evidence>
<proteinExistence type="inferred from homology"/>
<feature type="binding site" evidence="12">
    <location>
        <position position="197"/>
    </location>
    <ligand>
        <name>Mg(2+)</name>
        <dbReference type="ChEBI" id="CHEBI:18420"/>
    </ligand>
</feature>
<protein>
    <recommendedName>
        <fullName evidence="3">Aminoglycoside 3'-phosphotransferase</fullName>
        <ecNumber evidence="2">2.7.1.95</ecNumber>
    </recommendedName>
</protein>
<evidence type="ECO:0000256" key="7">
    <source>
        <dbReference type="ARBA" id="ARBA00022840"/>
    </source>
</evidence>
<dbReference type="STRING" id="363754.RHSP_48151"/>
<dbReference type="Gene3D" id="3.30.200.20">
    <property type="entry name" value="Phosphorylase Kinase, domain 1"/>
    <property type="match status" value="1"/>
</dbReference>
<dbReference type="PANTHER" id="PTHR21310">
    <property type="entry name" value="AMINOGLYCOSIDE PHOSPHOTRANSFERASE-RELATED-RELATED"/>
    <property type="match status" value="1"/>
</dbReference>
<accession>N6U5G1</accession>
<dbReference type="InterPro" id="IPR024165">
    <property type="entry name" value="Kan/Strep_kinase"/>
</dbReference>
<sequence length="266" mass="30153">MASKPQAFELSLPSRLRDMLVGYEWRQDALGRSSAHVFRLEADGRAPVYLKTELVHPLSELPGEVARLRWLASRGFACPQVIAHERDEEREWLLMSALRGADLVSEEGMSPAERVRLLAHALRRLHDVDIACCPFDHRLDNKVAEAKAHLLAGRVDEDDFDDERLGRSAQDLFRELEERRPATEDFVVTHGDACLPNFMAEDGEFSGYIDCGRLGIADRHQDIALACGSIERNFGSDLLAEFLKAYGDFEPQAEKMAYYQLLDEFF</sequence>
<keyword evidence="5 10" id="KW-0547">Nucleotide-binding</keyword>
<keyword evidence="15" id="KW-1185">Reference proteome</keyword>
<keyword evidence="7 10" id="KW-0067">ATP-binding</keyword>
<evidence type="ECO:0000256" key="4">
    <source>
        <dbReference type="ARBA" id="ARBA00022679"/>
    </source>
</evidence>
<evidence type="ECO:0000256" key="11">
    <source>
        <dbReference type="PIRSR" id="PIRSR000706-1"/>
    </source>
</evidence>
<dbReference type="PIRSF" id="PIRSF000706">
    <property type="entry name" value="Kanamycin_kin"/>
    <property type="match status" value="1"/>
</dbReference>
<keyword evidence="6 10" id="KW-0418">Kinase</keyword>
<gene>
    <name evidence="14" type="ORF">RHSP_48151</name>
</gene>
<dbReference type="EMBL" id="AQHN01000055">
    <property type="protein sequence ID" value="ENN87859.1"/>
    <property type="molecule type" value="Genomic_DNA"/>
</dbReference>
<dbReference type="PATRIC" id="fig|363754.4.peg.2308"/>
<dbReference type="NCBIfam" id="NF032898">
    <property type="entry name" value="APH_3p_II"/>
    <property type="match status" value="1"/>
</dbReference>
<dbReference type="GO" id="GO:0008910">
    <property type="term" value="F:kanamycin kinase activity"/>
    <property type="evidence" value="ECO:0007669"/>
    <property type="project" value="UniProtKB-EC"/>
</dbReference>
<dbReference type="EC" id="2.7.1.95" evidence="2"/>
<dbReference type="CDD" id="cd05150">
    <property type="entry name" value="APH"/>
    <property type="match status" value="1"/>
</dbReference>
<evidence type="ECO:0000256" key="8">
    <source>
        <dbReference type="ARBA" id="ARBA00023251"/>
    </source>
</evidence>
<comment type="caution">
    <text evidence="14">The sequence shown here is derived from an EMBL/GenBank/DDBJ whole genome shotgun (WGS) entry which is preliminary data.</text>
</comment>
<evidence type="ECO:0000256" key="10">
    <source>
        <dbReference type="PIRNR" id="PIRNR000706"/>
    </source>
</evidence>
<feature type="domain" description="Aminoglycoside phosphotransferase" evidence="13">
    <location>
        <begin position="26"/>
        <end position="252"/>
    </location>
</feature>
<dbReference type="GO" id="GO:0046677">
    <property type="term" value="P:response to antibiotic"/>
    <property type="evidence" value="ECO:0007669"/>
    <property type="project" value="UniProtKB-KW"/>
</dbReference>
<dbReference type="Gene3D" id="3.90.1200.10">
    <property type="match status" value="1"/>
</dbReference>
<evidence type="ECO:0000313" key="15">
    <source>
        <dbReference type="Proteomes" id="UP000012429"/>
    </source>
</evidence>
<dbReference type="Proteomes" id="UP000012429">
    <property type="component" value="Unassembled WGS sequence"/>
</dbReference>
<evidence type="ECO:0000256" key="1">
    <source>
        <dbReference type="ARBA" id="ARBA00006219"/>
    </source>
</evidence>
<reference evidence="14 15" key="1">
    <citation type="journal article" date="2012" name="BMC Genomics">
        <title>Genomic basis of broad host range and environmental adaptability of Rhizobium tropici CIAT 899 and Rhizobium sp. PRF 81 which are used in inoculants for common bean (Phaseolus vulgaris L.).</title>
        <authorList>
            <person name="Ormeno-Orrillo E."/>
            <person name="Menna P."/>
            <person name="Almeida L.G."/>
            <person name="Ollero F.J."/>
            <person name="Nicolas M.F."/>
            <person name="Pains Rodrigues E."/>
            <person name="Shigueyoshi Nakatani A."/>
            <person name="Silva Batista J.S."/>
            <person name="Oliveira Chueire L.M."/>
            <person name="Souza R.C."/>
            <person name="Ribeiro Vasconcelos A.T."/>
            <person name="Megias M."/>
            <person name="Hungria M."/>
            <person name="Martinez-Romero E."/>
        </authorList>
    </citation>
    <scope>NUCLEOTIDE SEQUENCE [LARGE SCALE GENOMIC DNA]</scope>
    <source>
        <strain evidence="14 15">PRF 81</strain>
    </source>
</reference>